<gene>
    <name evidence="2" type="ORF">ACFSKK_02920</name>
</gene>
<reference evidence="3" key="1">
    <citation type="journal article" date="2019" name="Int. J. Syst. Evol. Microbiol.">
        <title>The Global Catalogue of Microorganisms (GCM) 10K type strain sequencing project: providing services to taxonomists for standard genome sequencing and annotation.</title>
        <authorList>
            <consortium name="The Broad Institute Genomics Platform"/>
            <consortium name="The Broad Institute Genome Sequencing Center for Infectious Disease"/>
            <person name="Wu L."/>
            <person name="Ma J."/>
        </authorList>
    </citation>
    <scope>NUCLEOTIDE SEQUENCE [LARGE SCALE GENOMIC DNA]</scope>
    <source>
        <strain evidence="3">CGMCC 1.15474</strain>
    </source>
</reference>
<dbReference type="RefSeq" id="WP_247341990.1">
    <property type="nucleotide sequence ID" value="NZ_CP095550.1"/>
</dbReference>
<keyword evidence="3" id="KW-1185">Reference proteome</keyword>
<dbReference type="Proteomes" id="UP001597318">
    <property type="component" value="Unassembled WGS sequence"/>
</dbReference>
<accession>A0ABW5BR92</accession>
<evidence type="ECO:0000313" key="2">
    <source>
        <dbReference type="EMBL" id="MFD2212662.1"/>
    </source>
</evidence>
<name>A0ABW5BR92_9BACI</name>
<feature type="region of interest" description="Disordered" evidence="1">
    <location>
        <begin position="25"/>
        <end position="48"/>
    </location>
</feature>
<proteinExistence type="predicted"/>
<evidence type="ECO:0000256" key="1">
    <source>
        <dbReference type="SAM" id="MobiDB-lite"/>
    </source>
</evidence>
<dbReference type="EMBL" id="JBHUIK010000001">
    <property type="protein sequence ID" value="MFD2212662.1"/>
    <property type="molecule type" value="Genomic_DNA"/>
</dbReference>
<comment type="caution">
    <text evidence="2">The sequence shown here is derived from an EMBL/GenBank/DDBJ whole genome shotgun (WGS) entry which is preliminary data.</text>
</comment>
<protein>
    <submittedName>
        <fullName evidence="2">Uncharacterized protein</fullName>
    </submittedName>
</protein>
<evidence type="ECO:0000313" key="3">
    <source>
        <dbReference type="Proteomes" id="UP001597318"/>
    </source>
</evidence>
<feature type="compositionally biased region" description="Basic and acidic residues" evidence="1">
    <location>
        <begin position="38"/>
        <end position="48"/>
    </location>
</feature>
<organism evidence="2 3">
    <name type="scientific">Metabacillus endolithicus</name>
    <dbReference type="NCBI Taxonomy" id="1535204"/>
    <lineage>
        <taxon>Bacteria</taxon>
        <taxon>Bacillati</taxon>
        <taxon>Bacillota</taxon>
        <taxon>Bacilli</taxon>
        <taxon>Bacillales</taxon>
        <taxon>Bacillaceae</taxon>
        <taxon>Metabacillus</taxon>
    </lineage>
</organism>
<sequence length="48" mass="5639">MNKQNKSNQHKNFKENSYEIEKETKGTMHLKSAPTPHIEGHQITEDME</sequence>